<evidence type="ECO:0000313" key="2">
    <source>
        <dbReference type="Proteomes" id="UP001519460"/>
    </source>
</evidence>
<protein>
    <submittedName>
        <fullName evidence="1">Uncharacterized protein</fullName>
    </submittedName>
</protein>
<dbReference type="Proteomes" id="UP001519460">
    <property type="component" value="Unassembled WGS sequence"/>
</dbReference>
<evidence type="ECO:0000313" key="1">
    <source>
        <dbReference type="EMBL" id="KAK7447325.1"/>
    </source>
</evidence>
<dbReference type="EMBL" id="JACVVK020000773">
    <property type="protein sequence ID" value="KAK7447325.1"/>
    <property type="molecule type" value="Genomic_DNA"/>
</dbReference>
<comment type="caution">
    <text evidence="1">The sequence shown here is derived from an EMBL/GenBank/DDBJ whole genome shotgun (WGS) entry which is preliminary data.</text>
</comment>
<dbReference type="AlphaFoldDB" id="A0ABD0J1M4"/>
<reference evidence="1 2" key="1">
    <citation type="journal article" date="2023" name="Sci. Data">
        <title>Genome assembly of the Korean intertidal mud-creeper Batillaria attramentaria.</title>
        <authorList>
            <person name="Patra A.K."/>
            <person name="Ho P.T."/>
            <person name="Jun S."/>
            <person name="Lee S.J."/>
            <person name="Kim Y."/>
            <person name="Won Y.J."/>
        </authorList>
    </citation>
    <scope>NUCLEOTIDE SEQUENCE [LARGE SCALE GENOMIC DNA]</scope>
    <source>
        <strain evidence="1">Wonlab-2016</strain>
    </source>
</reference>
<name>A0ABD0J1M4_9CAEN</name>
<proteinExistence type="predicted"/>
<keyword evidence="2" id="KW-1185">Reference proteome</keyword>
<accession>A0ABD0J1M4</accession>
<organism evidence="1 2">
    <name type="scientific">Batillaria attramentaria</name>
    <dbReference type="NCBI Taxonomy" id="370345"/>
    <lineage>
        <taxon>Eukaryota</taxon>
        <taxon>Metazoa</taxon>
        <taxon>Spiralia</taxon>
        <taxon>Lophotrochozoa</taxon>
        <taxon>Mollusca</taxon>
        <taxon>Gastropoda</taxon>
        <taxon>Caenogastropoda</taxon>
        <taxon>Sorbeoconcha</taxon>
        <taxon>Cerithioidea</taxon>
        <taxon>Batillariidae</taxon>
        <taxon>Batillaria</taxon>
    </lineage>
</organism>
<sequence length="143" mass="15992">MLVIHEVIHWQTDLSAIYMQCPHNSYVYTLHVTSTTKPSTLLTSCMKPQLRSSPDIEATEPCDSLRILGVDLGYLQDSTKHRGSPIAHRMQSPVSPVSSMHASVCCLIVDVFGRWHGKVRTVSVFLDHFEITNHSQNCIGIFG</sequence>
<gene>
    <name evidence="1" type="ORF">BaRGS_00040210</name>
</gene>